<evidence type="ECO:0008006" key="4">
    <source>
        <dbReference type="Google" id="ProtNLM"/>
    </source>
</evidence>
<reference evidence="2 3" key="1">
    <citation type="submission" date="2021-01" db="EMBL/GenBank/DDBJ databases">
        <title>Genome sequencing of Joostella atrarenae M1-2 (= KCTC 23194).</title>
        <authorList>
            <person name="Zakaria M.R."/>
            <person name="Lam M.Q."/>
            <person name="Chong C.S."/>
        </authorList>
    </citation>
    <scope>NUCLEOTIDE SEQUENCE [LARGE SCALE GENOMIC DNA]</scope>
    <source>
        <strain evidence="2 3">M1-2</strain>
    </source>
</reference>
<dbReference type="Proteomes" id="UP000829517">
    <property type="component" value="Unassembled WGS sequence"/>
</dbReference>
<accession>A0ABS9J2V2</accession>
<evidence type="ECO:0000313" key="2">
    <source>
        <dbReference type="EMBL" id="MCF8714740.1"/>
    </source>
</evidence>
<keyword evidence="1" id="KW-0812">Transmembrane</keyword>
<dbReference type="EMBL" id="JAETXX010000003">
    <property type="protein sequence ID" value="MCF8714740.1"/>
    <property type="molecule type" value="Genomic_DNA"/>
</dbReference>
<proteinExistence type="predicted"/>
<keyword evidence="1" id="KW-0472">Membrane</keyword>
<gene>
    <name evidence="2" type="ORF">JM658_07850</name>
</gene>
<evidence type="ECO:0000313" key="3">
    <source>
        <dbReference type="Proteomes" id="UP000829517"/>
    </source>
</evidence>
<feature type="transmembrane region" description="Helical" evidence="1">
    <location>
        <begin position="67"/>
        <end position="84"/>
    </location>
</feature>
<feature type="transmembrane region" description="Helical" evidence="1">
    <location>
        <begin position="6"/>
        <end position="23"/>
    </location>
</feature>
<keyword evidence="1" id="KW-1133">Transmembrane helix</keyword>
<name>A0ABS9J2V2_9FLAO</name>
<protein>
    <recommendedName>
        <fullName evidence="4">DUF3325 domain-containing protein</fullName>
    </recommendedName>
</protein>
<comment type="caution">
    <text evidence="2">The sequence shown here is derived from an EMBL/GenBank/DDBJ whole genome shotgun (WGS) entry which is preliminary data.</text>
</comment>
<keyword evidence="3" id="KW-1185">Reference proteome</keyword>
<evidence type="ECO:0000256" key="1">
    <source>
        <dbReference type="SAM" id="Phobius"/>
    </source>
</evidence>
<sequence>MLTASILLMFIGFYFLYITSKRADYKSELFIYNWGHTNTSQSKYLGILLIVLSLVLDIWLLGLGSGVFSFFVLLMTLASLVVLLSPLRFFSVPSLLIIGFLSLLLELNIS</sequence>
<feature type="transmembrane region" description="Helical" evidence="1">
    <location>
        <begin position="44"/>
        <end position="61"/>
    </location>
</feature>
<organism evidence="2 3">
    <name type="scientific">Joostella atrarenae</name>
    <dbReference type="NCBI Taxonomy" id="679257"/>
    <lineage>
        <taxon>Bacteria</taxon>
        <taxon>Pseudomonadati</taxon>
        <taxon>Bacteroidota</taxon>
        <taxon>Flavobacteriia</taxon>
        <taxon>Flavobacteriales</taxon>
        <taxon>Flavobacteriaceae</taxon>
        <taxon>Joostella</taxon>
    </lineage>
</organism>